<evidence type="ECO:0008006" key="10">
    <source>
        <dbReference type="Google" id="ProtNLM"/>
    </source>
</evidence>
<dbReference type="InterPro" id="IPR002751">
    <property type="entry name" value="CbiM/NikMN"/>
</dbReference>
<dbReference type="EMBL" id="MHIC01000003">
    <property type="protein sequence ID" value="OGY46136.1"/>
    <property type="molecule type" value="Genomic_DNA"/>
</dbReference>
<dbReference type="PANTHER" id="PTHR34229:SF1">
    <property type="entry name" value="METAL TRANSPORT PROTEIN HI_1621-RELATED"/>
    <property type="match status" value="1"/>
</dbReference>
<organism evidence="8 9">
    <name type="scientific">Candidatus Buchananbacteria bacterium RIFCSPHIGHO2_01_FULL_39_8</name>
    <dbReference type="NCBI Taxonomy" id="1797533"/>
    <lineage>
        <taxon>Bacteria</taxon>
        <taxon>Candidatus Buchananiibacteriota</taxon>
    </lineage>
</organism>
<feature type="transmembrane region" description="Helical" evidence="7">
    <location>
        <begin position="135"/>
        <end position="156"/>
    </location>
</feature>
<evidence type="ECO:0000256" key="2">
    <source>
        <dbReference type="ARBA" id="ARBA00022448"/>
    </source>
</evidence>
<keyword evidence="4 7" id="KW-0812">Transmembrane</keyword>
<evidence type="ECO:0000256" key="6">
    <source>
        <dbReference type="ARBA" id="ARBA00023136"/>
    </source>
</evidence>
<dbReference type="GO" id="GO:0005886">
    <property type="term" value="C:plasma membrane"/>
    <property type="evidence" value="ECO:0007669"/>
    <property type="project" value="UniProtKB-SubCell"/>
</dbReference>
<evidence type="ECO:0000313" key="9">
    <source>
        <dbReference type="Proteomes" id="UP000176241"/>
    </source>
</evidence>
<dbReference type="Proteomes" id="UP000176241">
    <property type="component" value="Unassembled WGS sequence"/>
</dbReference>
<comment type="caution">
    <text evidence="8">The sequence shown here is derived from an EMBL/GenBank/DDBJ whole genome shotgun (WGS) entry which is preliminary data.</text>
</comment>
<dbReference type="STRING" id="1797533.A2731_01535"/>
<dbReference type="GO" id="GO:0000041">
    <property type="term" value="P:transition metal ion transport"/>
    <property type="evidence" value="ECO:0007669"/>
    <property type="project" value="InterPro"/>
</dbReference>
<dbReference type="Pfam" id="PF01891">
    <property type="entry name" value="CbiM"/>
    <property type="match status" value="1"/>
</dbReference>
<keyword evidence="6 7" id="KW-0472">Membrane</keyword>
<feature type="transmembrane region" description="Helical" evidence="7">
    <location>
        <begin position="104"/>
        <end position="129"/>
    </location>
</feature>
<feature type="transmembrane region" description="Helical" evidence="7">
    <location>
        <begin position="12"/>
        <end position="28"/>
    </location>
</feature>
<comment type="subcellular location">
    <subcellularLocation>
        <location evidence="1">Cell membrane</location>
        <topology evidence="1">Multi-pass membrane protein</topology>
    </subcellularLocation>
</comment>
<feature type="transmembrane region" description="Helical" evidence="7">
    <location>
        <begin position="168"/>
        <end position="188"/>
    </location>
</feature>
<evidence type="ECO:0000313" key="8">
    <source>
        <dbReference type="EMBL" id="OGY46136.1"/>
    </source>
</evidence>
<feature type="transmembrane region" description="Helical" evidence="7">
    <location>
        <begin position="200"/>
        <end position="228"/>
    </location>
</feature>
<feature type="transmembrane region" description="Helical" evidence="7">
    <location>
        <begin position="72"/>
        <end position="92"/>
    </location>
</feature>
<name>A0A1G1Y2U0_9BACT</name>
<evidence type="ECO:0000256" key="3">
    <source>
        <dbReference type="ARBA" id="ARBA00022475"/>
    </source>
</evidence>
<evidence type="ECO:0000256" key="1">
    <source>
        <dbReference type="ARBA" id="ARBA00004651"/>
    </source>
</evidence>
<gene>
    <name evidence="8" type="ORF">A2731_01535</name>
</gene>
<keyword evidence="3" id="KW-1003">Cell membrane</keyword>
<reference evidence="8 9" key="1">
    <citation type="journal article" date="2016" name="Nat. Commun.">
        <title>Thousands of microbial genomes shed light on interconnected biogeochemical processes in an aquifer system.</title>
        <authorList>
            <person name="Anantharaman K."/>
            <person name="Brown C.T."/>
            <person name="Hug L.A."/>
            <person name="Sharon I."/>
            <person name="Castelle C.J."/>
            <person name="Probst A.J."/>
            <person name="Thomas B.C."/>
            <person name="Singh A."/>
            <person name="Wilkins M.J."/>
            <person name="Karaoz U."/>
            <person name="Brodie E.L."/>
            <person name="Williams K.H."/>
            <person name="Hubbard S.S."/>
            <person name="Banfield J.F."/>
        </authorList>
    </citation>
    <scope>NUCLEOTIDE SEQUENCE [LARGE SCALE GENOMIC DNA]</scope>
</reference>
<dbReference type="AlphaFoldDB" id="A0A1G1Y2U0"/>
<evidence type="ECO:0000256" key="4">
    <source>
        <dbReference type="ARBA" id="ARBA00022692"/>
    </source>
</evidence>
<keyword evidence="2" id="KW-0813">Transport</keyword>
<keyword evidence="5 7" id="KW-1133">Transmembrane helix</keyword>
<proteinExistence type="predicted"/>
<sequence>MHIPDGFINNQVSISFIAVSAAVVLHALKQAKNSLFEKVKICSPQLVTDIGVLNYRHVFTKIRLRLGAKNKWQQMVLVACVIFTGQMIDFVIPNIGTVHLIGGFLAALVLGPWLGVAVMSAVLGIQAVFLADGGIIALGANIFNMGIVTSVGGYYLYKLIKNLFKKKYITIILVSWASVVVAAIFYSFEAAISNVVPLSIVLPAMVSTHAIGGLLEAVITILALKYLFDECEI</sequence>
<evidence type="ECO:0000256" key="7">
    <source>
        <dbReference type="SAM" id="Phobius"/>
    </source>
</evidence>
<evidence type="ECO:0000256" key="5">
    <source>
        <dbReference type="ARBA" id="ARBA00022989"/>
    </source>
</evidence>
<accession>A0A1G1Y2U0</accession>
<protein>
    <recommendedName>
        <fullName evidence="10">Cobalamin biosynthesis protein CbiM</fullName>
    </recommendedName>
</protein>
<dbReference type="Gene3D" id="1.10.1760.20">
    <property type="match status" value="1"/>
</dbReference>
<dbReference type="PANTHER" id="PTHR34229">
    <property type="entry name" value="METAL TRANSPORT PROTEIN HI_1621-RELATED"/>
    <property type="match status" value="1"/>
</dbReference>